<organism evidence="2 3">
    <name type="scientific">Legionella impletisoli</name>
    <dbReference type="NCBI Taxonomy" id="343510"/>
    <lineage>
        <taxon>Bacteria</taxon>
        <taxon>Pseudomonadati</taxon>
        <taxon>Pseudomonadota</taxon>
        <taxon>Gammaproteobacteria</taxon>
        <taxon>Legionellales</taxon>
        <taxon>Legionellaceae</taxon>
        <taxon>Legionella</taxon>
    </lineage>
</organism>
<dbReference type="InterPro" id="IPR029052">
    <property type="entry name" value="Metallo-depent_PP-like"/>
</dbReference>
<sequence>MRTLWLTDLHVNRLDEEHYTDLFNRIQASEADGIWITGDIGDPPLNWIFLEDLFCKFTKPIYFVLGNHDYYGLKVDEARQKARNLSYAYPNAHYLTSEAGFVFKEYFITGIGCWGNTGNIPLRENTWDSDAIYDLLRLNLEQLKTKVNQLGEQDASILLQKCAAGITKTIKTLVIFTHVPPIEAMQGRNPVRALEENRTVYYSFALSNALKQLLETYPEIDIRVYSGHLHQAQAYQITDRLHGHVAEAYNPSLPFNWIML</sequence>
<proteinExistence type="predicted"/>
<name>A0A917JXK3_9GAMM</name>
<evidence type="ECO:0000259" key="1">
    <source>
        <dbReference type="Pfam" id="PF00149"/>
    </source>
</evidence>
<dbReference type="RefSeq" id="WP_165481117.1">
    <property type="nucleotide sequence ID" value="NZ_BMOB01000007.1"/>
</dbReference>
<keyword evidence="3" id="KW-1185">Reference proteome</keyword>
<dbReference type="InterPro" id="IPR051158">
    <property type="entry name" value="Metallophosphoesterase_sf"/>
</dbReference>
<gene>
    <name evidence="2" type="ORF">GCM10007966_17280</name>
</gene>
<evidence type="ECO:0000313" key="3">
    <source>
        <dbReference type="Proteomes" id="UP000630149"/>
    </source>
</evidence>
<accession>A0A917JXK3</accession>
<reference evidence="2" key="2">
    <citation type="submission" date="2020-09" db="EMBL/GenBank/DDBJ databases">
        <authorList>
            <person name="Sun Q."/>
            <person name="Ohkuma M."/>
        </authorList>
    </citation>
    <scope>NUCLEOTIDE SEQUENCE</scope>
    <source>
        <strain evidence="2">JCM 13919</strain>
    </source>
</reference>
<feature type="domain" description="Calcineurin-like phosphoesterase" evidence="1">
    <location>
        <begin position="1"/>
        <end position="231"/>
    </location>
</feature>
<dbReference type="GO" id="GO:0016787">
    <property type="term" value="F:hydrolase activity"/>
    <property type="evidence" value="ECO:0007669"/>
    <property type="project" value="InterPro"/>
</dbReference>
<dbReference type="Proteomes" id="UP000630149">
    <property type="component" value="Unassembled WGS sequence"/>
</dbReference>
<dbReference type="PANTHER" id="PTHR31302:SF0">
    <property type="entry name" value="TRANSMEMBRANE PROTEIN WITH METALLOPHOSPHOESTERASE DOMAIN"/>
    <property type="match status" value="1"/>
</dbReference>
<dbReference type="Gene3D" id="3.60.21.10">
    <property type="match status" value="1"/>
</dbReference>
<dbReference type="SUPFAM" id="SSF56300">
    <property type="entry name" value="Metallo-dependent phosphatases"/>
    <property type="match status" value="1"/>
</dbReference>
<dbReference type="PANTHER" id="PTHR31302">
    <property type="entry name" value="TRANSMEMBRANE PROTEIN WITH METALLOPHOSPHOESTERASE DOMAIN-RELATED"/>
    <property type="match status" value="1"/>
</dbReference>
<protein>
    <submittedName>
        <fullName evidence="2">2,3-bisphosphoglycerate-independent phosphoglycerate mutase</fullName>
    </submittedName>
</protein>
<evidence type="ECO:0000313" key="2">
    <source>
        <dbReference type="EMBL" id="GGI89055.1"/>
    </source>
</evidence>
<comment type="caution">
    <text evidence="2">The sequence shown here is derived from an EMBL/GenBank/DDBJ whole genome shotgun (WGS) entry which is preliminary data.</text>
</comment>
<reference evidence="2" key="1">
    <citation type="journal article" date="2014" name="Int. J. Syst. Evol. Microbiol.">
        <title>Complete genome sequence of Corynebacterium casei LMG S-19264T (=DSM 44701T), isolated from a smear-ripened cheese.</title>
        <authorList>
            <consortium name="US DOE Joint Genome Institute (JGI-PGF)"/>
            <person name="Walter F."/>
            <person name="Albersmeier A."/>
            <person name="Kalinowski J."/>
            <person name="Ruckert C."/>
        </authorList>
    </citation>
    <scope>NUCLEOTIDE SEQUENCE</scope>
    <source>
        <strain evidence="2">JCM 13919</strain>
    </source>
</reference>
<dbReference type="AlphaFoldDB" id="A0A917JXK3"/>
<dbReference type="EMBL" id="BMOB01000007">
    <property type="protein sequence ID" value="GGI89055.1"/>
    <property type="molecule type" value="Genomic_DNA"/>
</dbReference>
<dbReference type="Pfam" id="PF00149">
    <property type="entry name" value="Metallophos"/>
    <property type="match status" value="1"/>
</dbReference>
<dbReference type="InterPro" id="IPR004843">
    <property type="entry name" value="Calcineurin-like_PHP"/>
</dbReference>